<evidence type="ECO:0000313" key="13">
    <source>
        <dbReference type="EMBL" id="PIN07300.1"/>
    </source>
</evidence>
<dbReference type="EC" id="1.14.13.184" evidence="13"/>
<keyword evidence="11" id="KW-0503">Monooxygenase</keyword>
<evidence type="ECO:0000256" key="2">
    <source>
        <dbReference type="ARBA" id="ARBA00004167"/>
    </source>
</evidence>
<gene>
    <name evidence="13" type="ORF">CDL12_20137</name>
</gene>
<evidence type="ECO:0000256" key="10">
    <source>
        <dbReference type="PIRSR" id="PIRSR602403-1"/>
    </source>
</evidence>
<sequence>MDISLASLFAVIATALYLSLLILYLKTKLHKTINLPPGKIGWPLIGEMKDFALSCARGELEKFFSDRMGRYNSPDVFKTSLLGKKIVVFCSPAGNKFVFSNENKLVKSWVPDSASKIVLADHADVEKTAKLQIRTFAYEFLKPDVIQKYIKTMDSIISQHLDQEWAQKQTLTVYPIVQKLLFSLSCSIFMGIEDKNLTRKLEDQFEIVTSGLFSMPFDLPGTKVRRGMRAGYEMRSELRKIVRQKRSSENKDGNSGSVNLLSYLLSATDSEGKLFSEEEIACIVLAVLIGSQHTTSSLITNLVYFLADNPAVYDRVLKEQLEIRKLKVDDKQLLNWEDTKRMKYSRIVLNETLRIAPTAIGFFRDVIHDFNFAGYTVPKGWKIFLSPNTIHKNPKYYPNPDKFDPSRFEGKGPSPFTFTAFGGGPRMCPGNEFAPHLVLVFMHNLLIRFTWEKLIPKEKIIYDGAVNGPEHGLPIKLQRRCHEPEIDAS</sequence>
<comment type="caution">
    <text evidence="13">The sequence shown here is derived from an EMBL/GenBank/DDBJ whole genome shotgun (WGS) entry which is preliminary data.</text>
</comment>
<dbReference type="AlphaFoldDB" id="A0A2G9GQL0"/>
<evidence type="ECO:0000256" key="6">
    <source>
        <dbReference type="ARBA" id="ARBA00022989"/>
    </source>
</evidence>
<dbReference type="Proteomes" id="UP000231279">
    <property type="component" value="Unassembled WGS sequence"/>
</dbReference>
<dbReference type="EMBL" id="NKXS01004148">
    <property type="protein sequence ID" value="PIN07300.1"/>
    <property type="molecule type" value="Genomic_DNA"/>
</dbReference>
<dbReference type="FunFam" id="1.10.630.10:FF:000022">
    <property type="entry name" value="Taxadiene 5-alpha hydroxylase"/>
    <property type="match status" value="1"/>
</dbReference>
<dbReference type="PANTHER" id="PTHR24286:SF53">
    <property type="entry name" value="BETA-AMYRIN 28-OXIDASE-LIKE"/>
    <property type="match status" value="1"/>
</dbReference>
<keyword evidence="8 10" id="KW-0408">Iron</keyword>
<evidence type="ECO:0000256" key="8">
    <source>
        <dbReference type="ARBA" id="ARBA00023004"/>
    </source>
</evidence>
<dbReference type="InterPro" id="IPR036396">
    <property type="entry name" value="Cyt_P450_sf"/>
</dbReference>
<dbReference type="InterPro" id="IPR017972">
    <property type="entry name" value="Cyt_P450_CS"/>
</dbReference>
<dbReference type="Pfam" id="PF00067">
    <property type="entry name" value="p450"/>
    <property type="match status" value="1"/>
</dbReference>
<evidence type="ECO:0000256" key="3">
    <source>
        <dbReference type="ARBA" id="ARBA00010617"/>
    </source>
</evidence>
<keyword evidence="6 12" id="KW-1133">Transmembrane helix</keyword>
<accession>A0A2G9GQL0</accession>
<evidence type="ECO:0000256" key="9">
    <source>
        <dbReference type="ARBA" id="ARBA00023136"/>
    </source>
</evidence>
<dbReference type="OrthoDB" id="3945418at2759"/>
<keyword evidence="7 11" id="KW-0560">Oxidoreductase</keyword>
<dbReference type="SUPFAM" id="SSF48264">
    <property type="entry name" value="Cytochrome P450"/>
    <property type="match status" value="1"/>
</dbReference>
<keyword evidence="4 12" id="KW-0812">Transmembrane</keyword>
<dbReference type="GO" id="GO:0016712">
    <property type="term" value="F:oxidoreductase activity, acting on paired donors, with incorporation or reduction of molecular oxygen, reduced flavin or flavoprotein as one donor, and incorporation of one atom of oxygen"/>
    <property type="evidence" value="ECO:0007669"/>
    <property type="project" value="UniProtKB-ARBA"/>
</dbReference>
<dbReference type="PRINTS" id="PR00465">
    <property type="entry name" value="EP450IV"/>
</dbReference>
<evidence type="ECO:0000256" key="12">
    <source>
        <dbReference type="SAM" id="Phobius"/>
    </source>
</evidence>
<keyword evidence="5 10" id="KW-0479">Metal-binding</keyword>
<feature type="binding site" description="axial binding residue" evidence="10">
    <location>
        <position position="428"/>
    </location>
    <ligand>
        <name>heme</name>
        <dbReference type="ChEBI" id="CHEBI:30413"/>
    </ligand>
    <ligandPart>
        <name>Fe</name>
        <dbReference type="ChEBI" id="CHEBI:18248"/>
    </ligandPart>
</feature>
<protein>
    <submittedName>
        <fullName evidence="13">Cytochrome P450 CYP4/CYP19/CYP26 subfamily</fullName>
        <ecNumber evidence="13">1.14.13.184</ecNumber>
    </submittedName>
</protein>
<name>A0A2G9GQL0_9LAMI</name>
<proteinExistence type="inferred from homology"/>
<dbReference type="CDD" id="cd11043">
    <property type="entry name" value="CYP90-like"/>
    <property type="match status" value="1"/>
</dbReference>
<reference evidence="14" key="1">
    <citation type="journal article" date="2018" name="Gigascience">
        <title>Genome assembly of the Pink Ipe (Handroanthus impetiginosus, Bignoniaceae), a highly valued, ecologically keystone Neotropical timber forest tree.</title>
        <authorList>
            <person name="Silva-Junior O.B."/>
            <person name="Grattapaglia D."/>
            <person name="Novaes E."/>
            <person name="Collevatti R.G."/>
        </authorList>
    </citation>
    <scope>NUCLEOTIDE SEQUENCE [LARGE SCALE GENOMIC DNA]</scope>
    <source>
        <strain evidence="14">cv. UFG-1</strain>
    </source>
</reference>
<evidence type="ECO:0000256" key="1">
    <source>
        <dbReference type="ARBA" id="ARBA00001971"/>
    </source>
</evidence>
<evidence type="ECO:0000256" key="11">
    <source>
        <dbReference type="RuleBase" id="RU000461"/>
    </source>
</evidence>
<evidence type="ECO:0000256" key="4">
    <source>
        <dbReference type="ARBA" id="ARBA00022692"/>
    </source>
</evidence>
<organism evidence="13 14">
    <name type="scientific">Handroanthus impetiginosus</name>
    <dbReference type="NCBI Taxonomy" id="429701"/>
    <lineage>
        <taxon>Eukaryota</taxon>
        <taxon>Viridiplantae</taxon>
        <taxon>Streptophyta</taxon>
        <taxon>Embryophyta</taxon>
        <taxon>Tracheophyta</taxon>
        <taxon>Spermatophyta</taxon>
        <taxon>Magnoliopsida</taxon>
        <taxon>eudicotyledons</taxon>
        <taxon>Gunneridae</taxon>
        <taxon>Pentapetalae</taxon>
        <taxon>asterids</taxon>
        <taxon>lamiids</taxon>
        <taxon>Lamiales</taxon>
        <taxon>Bignoniaceae</taxon>
        <taxon>Crescentiina</taxon>
        <taxon>Tabebuia alliance</taxon>
        <taxon>Handroanthus</taxon>
    </lineage>
</organism>
<evidence type="ECO:0000313" key="14">
    <source>
        <dbReference type="Proteomes" id="UP000231279"/>
    </source>
</evidence>
<dbReference type="InterPro" id="IPR001128">
    <property type="entry name" value="Cyt_P450"/>
</dbReference>
<dbReference type="Gene3D" id="1.10.630.10">
    <property type="entry name" value="Cytochrome P450"/>
    <property type="match status" value="1"/>
</dbReference>
<comment type="similarity">
    <text evidence="3 11">Belongs to the cytochrome P450 family.</text>
</comment>
<dbReference type="GO" id="GO:0016020">
    <property type="term" value="C:membrane"/>
    <property type="evidence" value="ECO:0007669"/>
    <property type="project" value="UniProtKB-SubCell"/>
</dbReference>
<evidence type="ECO:0000256" key="5">
    <source>
        <dbReference type="ARBA" id="ARBA00022723"/>
    </source>
</evidence>
<keyword evidence="14" id="KW-1185">Reference proteome</keyword>
<dbReference type="GO" id="GO:0005506">
    <property type="term" value="F:iron ion binding"/>
    <property type="evidence" value="ECO:0007669"/>
    <property type="project" value="InterPro"/>
</dbReference>
<comment type="cofactor">
    <cofactor evidence="1 10">
        <name>heme</name>
        <dbReference type="ChEBI" id="CHEBI:30413"/>
    </cofactor>
</comment>
<evidence type="ECO:0000256" key="7">
    <source>
        <dbReference type="ARBA" id="ARBA00023002"/>
    </source>
</evidence>
<dbReference type="GO" id="GO:0016125">
    <property type="term" value="P:sterol metabolic process"/>
    <property type="evidence" value="ECO:0007669"/>
    <property type="project" value="TreeGrafter"/>
</dbReference>
<comment type="subcellular location">
    <subcellularLocation>
        <location evidence="2">Membrane</location>
        <topology evidence="2">Single-pass membrane protein</topology>
    </subcellularLocation>
</comment>
<dbReference type="GO" id="GO:0020037">
    <property type="term" value="F:heme binding"/>
    <property type="evidence" value="ECO:0007669"/>
    <property type="project" value="InterPro"/>
</dbReference>
<feature type="transmembrane region" description="Helical" evidence="12">
    <location>
        <begin position="6"/>
        <end position="25"/>
    </location>
</feature>
<keyword evidence="9 12" id="KW-0472">Membrane</keyword>
<dbReference type="STRING" id="429701.A0A2G9GQL0"/>
<dbReference type="PANTHER" id="PTHR24286">
    <property type="entry name" value="CYTOCHROME P450 26"/>
    <property type="match status" value="1"/>
</dbReference>
<dbReference type="InterPro" id="IPR002403">
    <property type="entry name" value="Cyt_P450_E_grp-IV"/>
</dbReference>
<dbReference type="PROSITE" id="PS00086">
    <property type="entry name" value="CYTOCHROME_P450"/>
    <property type="match status" value="1"/>
</dbReference>
<keyword evidence="10 11" id="KW-0349">Heme</keyword>